<keyword evidence="4" id="KW-0677">Repeat</keyword>
<keyword evidence="8" id="KW-0472">Membrane</keyword>
<dbReference type="OMA" id="WIFAGPD"/>
<dbReference type="InterPro" id="IPR003593">
    <property type="entry name" value="AAA+_ATPase"/>
</dbReference>
<keyword evidence="2" id="KW-0813">Transport</keyword>
<dbReference type="PANTHER" id="PTHR43790">
    <property type="entry name" value="CARBOHYDRATE TRANSPORT ATP-BINDING PROTEIN MG119-RELATED"/>
    <property type="match status" value="1"/>
</dbReference>
<dbReference type="SUPFAM" id="SSF52540">
    <property type="entry name" value="P-loop containing nucleoside triphosphate hydrolases"/>
    <property type="match status" value="2"/>
</dbReference>
<name>A0A832W789_PYRHR</name>
<dbReference type="GeneID" id="1442559"/>
<dbReference type="InterPro" id="IPR003439">
    <property type="entry name" value="ABC_transporter-like_ATP-bd"/>
</dbReference>
<dbReference type="InterPro" id="IPR027417">
    <property type="entry name" value="P-loop_NTPase"/>
</dbReference>
<evidence type="ECO:0000313" key="10">
    <source>
        <dbReference type="EMBL" id="HII60678.1"/>
    </source>
</evidence>
<evidence type="ECO:0000259" key="9">
    <source>
        <dbReference type="PROSITE" id="PS50893"/>
    </source>
</evidence>
<comment type="caution">
    <text evidence="10">The sequence shown here is derived from an EMBL/GenBank/DDBJ whole genome shotgun (WGS) entry which is preliminary data.</text>
</comment>
<dbReference type="EMBL" id="DUJN01000002">
    <property type="protein sequence ID" value="HII60678.1"/>
    <property type="molecule type" value="Genomic_DNA"/>
</dbReference>
<dbReference type="GO" id="GO:0005886">
    <property type="term" value="C:plasma membrane"/>
    <property type="evidence" value="ECO:0007669"/>
    <property type="project" value="UniProtKB-SubCell"/>
</dbReference>
<dbReference type="GO" id="GO:0005524">
    <property type="term" value="F:ATP binding"/>
    <property type="evidence" value="ECO:0007669"/>
    <property type="project" value="UniProtKB-KW"/>
</dbReference>
<gene>
    <name evidence="10" type="ORF">HA331_02780</name>
</gene>
<keyword evidence="3" id="KW-1003">Cell membrane</keyword>
<evidence type="ECO:0000256" key="2">
    <source>
        <dbReference type="ARBA" id="ARBA00022448"/>
    </source>
</evidence>
<dbReference type="AlphaFoldDB" id="A0A832W789"/>
<feature type="domain" description="ABC transporter" evidence="9">
    <location>
        <begin position="4"/>
        <end position="239"/>
    </location>
</feature>
<feature type="domain" description="ABC transporter" evidence="9">
    <location>
        <begin position="256"/>
        <end position="497"/>
    </location>
</feature>
<dbReference type="GO" id="GO:0016887">
    <property type="term" value="F:ATP hydrolysis activity"/>
    <property type="evidence" value="ECO:0007669"/>
    <property type="project" value="InterPro"/>
</dbReference>
<dbReference type="Proteomes" id="UP000617544">
    <property type="component" value="Unassembled WGS sequence"/>
</dbReference>
<dbReference type="FunFam" id="3.40.50.300:FF:000127">
    <property type="entry name" value="Ribose import ATP-binding protein RbsA"/>
    <property type="match status" value="1"/>
</dbReference>
<dbReference type="InterPro" id="IPR050107">
    <property type="entry name" value="ABC_carbohydrate_import_ATPase"/>
</dbReference>
<dbReference type="Pfam" id="PF00005">
    <property type="entry name" value="ABC_tran"/>
    <property type="match status" value="2"/>
</dbReference>
<sequence>MLAVEMRRIYKVYPDGVVALKGVDFTVEEGEIHGLLGENGAGKSTLMRILYGEIKPTKGEVKVFGDKVEFNGPWDAIRKGIAMVYQHFTLIPTFTVLENLYLSMLTINPNITINEVRKLAKEKMKDIGFSVPLDDVVEDLPIGIQQRVEIIKALMANAKILILDEPTSVLTPLEVEELFKTLRKLKENGITVIFITHKLKEVKEITDRVTVLRRGEVVGVAKTKEVSERDLAKMMVQREIVMEIKKSPASPGNTVLRVEDLWVKDDRGLDAVKGVSFELKEGEILGIAGVQGNGQKELAEALAGIRRIEKGRIELLGRDVTELSADKRYKAGLAYVPDSRKVGLVLDMSVVENVILTNLPSVMRGRRISWEKANKIGKEIVERFDVLVSSLSTPIKHLSGGNQQKVMVGREIIREPKVVIVSEPTQGLDIGATEFIRKTLVSLRDQGKGILLISTDLDEILQLSDRIAVMYEGKIMAIGKVEEFTLEKLGLLMGGVNA</sequence>
<dbReference type="RefSeq" id="WP_010885778.1">
    <property type="nucleotide sequence ID" value="NZ_DUJN01000002.1"/>
</dbReference>
<evidence type="ECO:0000256" key="6">
    <source>
        <dbReference type="ARBA" id="ARBA00022840"/>
    </source>
</evidence>
<evidence type="ECO:0000313" key="11">
    <source>
        <dbReference type="Proteomes" id="UP000617544"/>
    </source>
</evidence>
<organism evidence="10 11">
    <name type="scientific">Pyrococcus horikoshii</name>
    <dbReference type="NCBI Taxonomy" id="53953"/>
    <lineage>
        <taxon>Archaea</taxon>
        <taxon>Methanobacteriati</taxon>
        <taxon>Methanobacteriota</taxon>
        <taxon>Thermococci</taxon>
        <taxon>Thermococcales</taxon>
        <taxon>Thermococcaceae</taxon>
        <taxon>Pyrococcus</taxon>
    </lineage>
</organism>
<protein>
    <submittedName>
        <fullName evidence="10">ABC transporter ATP-binding protein</fullName>
    </submittedName>
</protein>
<dbReference type="InterPro" id="IPR017871">
    <property type="entry name" value="ABC_transporter-like_CS"/>
</dbReference>
<dbReference type="PROSITE" id="PS50893">
    <property type="entry name" value="ABC_TRANSPORTER_2"/>
    <property type="match status" value="2"/>
</dbReference>
<keyword evidence="7" id="KW-1278">Translocase</keyword>
<evidence type="ECO:0000256" key="8">
    <source>
        <dbReference type="ARBA" id="ARBA00023136"/>
    </source>
</evidence>
<dbReference type="Gene3D" id="3.40.50.300">
    <property type="entry name" value="P-loop containing nucleotide triphosphate hydrolases"/>
    <property type="match status" value="2"/>
</dbReference>
<comment type="subcellular location">
    <subcellularLocation>
        <location evidence="1">Cell membrane</location>
        <topology evidence="1">Peripheral membrane protein</topology>
    </subcellularLocation>
</comment>
<proteinExistence type="predicted"/>
<keyword evidence="5" id="KW-0547">Nucleotide-binding</keyword>
<evidence type="ECO:0000256" key="3">
    <source>
        <dbReference type="ARBA" id="ARBA00022475"/>
    </source>
</evidence>
<evidence type="ECO:0000256" key="7">
    <source>
        <dbReference type="ARBA" id="ARBA00022967"/>
    </source>
</evidence>
<dbReference type="CDD" id="cd03215">
    <property type="entry name" value="ABC_Carb_Monos_II"/>
    <property type="match status" value="1"/>
</dbReference>
<accession>A0A832W789</accession>
<dbReference type="CDD" id="cd03216">
    <property type="entry name" value="ABC_Carb_Monos_I"/>
    <property type="match status" value="1"/>
</dbReference>
<dbReference type="PROSITE" id="PS00211">
    <property type="entry name" value="ABC_TRANSPORTER_1"/>
    <property type="match status" value="1"/>
</dbReference>
<reference evidence="10" key="1">
    <citation type="journal article" date="2020" name="bioRxiv">
        <title>A rank-normalized archaeal taxonomy based on genome phylogeny resolves widespread incomplete and uneven classifications.</title>
        <authorList>
            <person name="Rinke C."/>
            <person name="Chuvochina M."/>
            <person name="Mussig A.J."/>
            <person name="Chaumeil P.-A."/>
            <person name="Waite D.W."/>
            <person name="Whitman W.B."/>
            <person name="Parks D.H."/>
            <person name="Hugenholtz P."/>
        </authorList>
    </citation>
    <scope>NUCLEOTIDE SEQUENCE</scope>
    <source>
        <strain evidence="10">UBA8834</strain>
    </source>
</reference>
<keyword evidence="6 10" id="KW-0067">ATP-binding</keyword>
<evidence type="ECO:0000256" key="1">
    <source>
        <dbReference type="ARBA" id="ARBA00004202"/>
    </source>
</evidence>
<evidence type="ECO:0000256" key="4">
    <source>
        <dbReference type="ARBA" id="ARBA00022737"/>
    </source>
</evidence>
<evidence type="ECO:0000256" key="5">
    <source>
        <dbReference type="ARBA" id="ARBA00022741"/>
    </source>
</evidence>
<dbReference type="SMART" id="SM00382">
    <property type="entry name" value="AAA"/>
    <property type="match status" value="2"/>
</dbReference>
<dbReference type="PANTHER" id="PTHR43790:SF9">
    <property type="entry name" value="GALACTOFURANOSE TRANSPORTER ATP-BINDING PROTEIN YTFR"/>
    <property type="match status" value="1"/>
</dbReference>